<keyword evidence="3" id="KW-1185">Reference proteome</keyword>
<evidence type="ECO:0000313" key="3">
    <source>
        <dbReference type="Proteomes" id="UP000005839"/>
    </source>
</evidence>
<evidence type="ECO:0000313" key="2">
    <source>
        <dbReference type="EMBL" id="EDQ02357.1"/>
    </source>
</evidence>
<accession>A9CXX4</accession>
<feature type="transmembrane region" description="Helical" evidence="1">
    <location>
        <begin position="7"/>
        <end position="29"/>
    </location>
</feature>
<feature type="transmembrane region" description="Helical" evidence="1">
    <location>
        <begin position="118"/>
        <end position="141"/>
    </location>
</feature>
<protein>
    <submittedName>
        <fullName evidence="2">Uncharacterized protein</fullName>
    </submittedName>
</protein>
<gene>
    <name evidence="2" type="ORF">KT99_02552</name>
</gene>
<organism evidence="2 3">
    <name type="scientific">Shewanella benthica KT99</name>
    <dbReference type="NCBI Taxonomy" id="314608"/>
    <lineage>
        <taxon>Bacteria</taxon>
        <taxon>Pseudomonadati</taxon>
        <taxon>Pseudomonadota</taxon>
        <taxon>Gammaproteobacteria</taxon>
        <taxon>Alteromonadales</taxon>
        <taxon>Shewanellaceae</taxon>
        <taxon>Shewanella</taxon>
    </lineage>
</organism>
<name>A9CXX4_9GAMM</name>
<dbReference type="STRING" id="314608.KT99_02552"/>
<sequence length="229" mass="25282">MKQLFLLIFPISILMSGIKFWLISVLSVISDSVVAGEMDTVQIDTSLVIAALVYVVLLTILYASLTLFLEVRSNGYEPKTSQVLLTSLNFVPGLLLAGVLSSLAIFGPYIILLTISPLLAILGIFTGIFLYIRLLFVNFMIVVERLTPLEAIKRSFYFSSPIMLKTVAIVLLNIPIILVYSLAAKVIPDGILIIDIVTASLFTFFGLIIDVALFRLYMVSRPNKVDEEA</sequence>
<dbReference type="Proteomes" id="UP000005839">
    <property type="component" value="Unassembled WGS sequence"/>
</dbReference>
<keyword evidence="1" id="KW-0812">Transmembrane</keyword>
<feature type="transmembrane region" description="Helical" evidence="1">
    <location>
        <begin position="49"/>
        <end position="69"/>
    </location>
</feature>
<dbReference type="AlphaFoldDB" id="A9CXX4"/>
<feature type="transmembrane region" description="Helical" evidence="1">
    <location>
        <begin position="90"/>
        <end position="112"/>
    </location>
</feature>
<feature type="transmembrane region" description="Helical" evidence="1">
    <location>
        <begin position="162"/>
        <end position="184"/>
    </location>
</feature>
<proteinExistence type="predicted"/>
<keyword evidence="1" id="KW-1133">Transmembrane helix</keyword>
<comment type="caution">
    <text evidence="2">The sequence shown here is derived from an EMBL/GenBank/DDBJ whole genome shotgun (WGS) entry which is preliminary data.</text>
</comment>
<evidence type="ECO:0000256" key="1">
    <source>
        <dbReference type="SAM" id="Phobius"/>
    </source>
</evidence>
<reference evidence="2 3" key="1">
    <citation type="submission" date="2007-10" db="EMBL/GenBank/DDBJ databases">
        <authorList>
            <person name="Yayanos A."/>
            <person name="Ferriera S."/>
            <person name="Johnson J."/>
            <person name="Kravitz S."/>
            <person name="Halpern A."/>
            <person name="Remington K."/>
            <person name="Beeson K."/>
            <person name="Tran B."/>
            <person name="Rogers Y.-H."/>
            <person name="Friedman R."/>
            <person name="Venter J.C."/>
        </authorList>
    </citation>
    <scope>NUCLEOTIDE SEQUENCE [LARGE SCALE GENOMIC DNA]</scope>
    <source>
        <strain evidence="2 3">KT99</strain>
    </source>
</reference>
<feature type="transmembrane region" description="Helical" evidence="1">
    <location>
        <begin position="190"/>
        <end position="214"/>
    </location>
</feature>
<dbReference type="EMBL" id="ABIC01000003">
    <property type="protein sequence ID" value="EDQ02357.1"/>
    <property type="molecule type" value="Genomic_DNA"/>
</dbReference>
<keyword evidence="1" id="KW-0472">Membrane</keyword>